<organism evidence="3 4">
    <name type="scientific">Bacteriovorax antarcticus</name>
    <dbReference type="NCBI Taxonomy" id="3088717"/>
    <lineage>
        <taxon>Bacteria</taxon>
        <taxon>Pseudomonadati</taxon>
        <taxon>Bdellovibrionota</taxon>
        <taxon>Bacteriovoracia</taxon>
        <taxon>Bacteriovoracales</taxon>
        <taxon>Bacteriovoracaceae</taxon>
        <taxon>Bacteriovorax</taxon>
    </lineage>
</organism>
<sequence length="689" mass="77149">MKLNKKMMAINVLATLLMTDVAMARISGERKPSTPGESSSSGGRSQSQPSKVKVTVASKDNFQVVKTADMVNCTMDMDQEKYFPLDLFTQLSRDEGAGVDIQLRAGNKVVVKIPPTINVCGQFTPELRQDNDTKNVTVLIKLIGTKKETIEVNGVKTVVETKDALLTHKDLEDCLVEKNIIVDGKIDYDKVPGKGYSESISTFDYDFDKKKDVKNTVTVSYGYPKSYDSDEGYKALFGFEDRTPNVPGESCMRTEKIADNSVYINEGRDVLIERINAACMSEDAQKIADAKRSMGNADALKDIAEKIKSEMDAAYLVAVKKDVLAISNKMSKIEDNLNKNKDSMDEAKAKKLMAEYASLAKDLDRDFLNPAIKRLDNLMLKRAALDDDESPAARDLDAEIKKINEDVSQFSKRNPTSFASVYSVMEKYALNDSAKTIEDIRLKSYLYGKVYAGPTDDRRGKPLSFESANQQQVQKLSSFEKTLNVWSDVYLVGKGNMLPIQRTERERQGAIDRMNSRYAAFEKKELSDYNNYCSVGMLGSVKNPVKCKEFVGGRDKRMQNELKKREKDLLYVRSKNDMLTKMGTSYNDYQRNVASKEAAEAEMYDPTGSTYTNYDDNFADRFPGYYGPSSTTAYDPNMYNMGGVSGSMNMGQPQMMMAQQQQYGGQQGYQYQMQQPQGGGQQMGAWPSL</sequence>
<evidence type="ECO:0000313" key="4">
    <source>
        <dbReference type="Proteomes" id="UP001302274"/>
    </source>
</evidence>
<name>A0ABU5VP63_9BACT</name>
<dbReference type="RefSeq" id="WP_323574330.1">
    <property type="nucleotide sequence ID" value="NZ_JAYGJQ010000001.1"/>
</dbReference>
<evidence type="ECO:0000313" key="3">
    <source>
        <dbReference type="EMBL" id="MEA9354836.1"/>
    </source>
</evidence>
<proteinExistence type="predicted"/>
<feature type="compositionally biased region" description="Low complexity" evidence="1">
    <location>
        <begin position="33"/>
        <end position="50"/>
    </location>
</feature>
<feature type="signal peptide" evidence="2">
    <location>
        <begin position="1"/>
        <end position="24"/>
    </location>
</feature>
<dbReference type="Proteomes" id="UP001302274">
    <property type="component" value="Unassembled WGS sequence"/>
</dbReference>
<evidence type="ECO:0000256" key="2">
    <source>
        <dbReference type="SAM" id="SignalP"/>
    </source>
</evidence>
<accession>A0ABU5VP63</accession>
<keyword evidence="4" id="KW-1185">Reference proteome</keyword>
<feature type="chain" id="PRO_5045647722" evidence="2">
    <location>
        <begin position="25"/>
        <end position="689"/>
    </location>
</feature>
<protein>
    <submittedName>
        <fullName evidence="3">Uncharacterized protein</fullName>
    </submittedName>
</protein>
<dbReference type="EMBL" id="JAYGJQ010000001">
    <property type="protein sequence ID" value="MEA9354836.1"/>
    <property type="molecule type" value="Genomic_DNA"/>
</dbReference>
<gene>
    <name evidence="3" type="ORF">SHI21_01390</name>
</gene>
<reference evidence="3 4" key="1">
    <citation type="submission" date="2023-11" db="EMBL/GenBank/DDBJ databases">
        <title>A Novel Polar Bacteriovorax (B. antarcticus) Isolated from the Biocrust in Antarctica.</title>
        <authorList>
            <person name="Mun W."/>
            <person name="Choi S.Y."/>
            <person name="Mitchell R.J."/>
        </authorList>
    </citation>
    <scope>NUCLEOTIDE SEQUENCE [LARGE SCALE GENOMIC DNA]</scope>
    <source>
        <strain evidence="3 4">PP10</strain>
    </source>
</reference>
<keyword evidence="2" id="KW-0732">Signal</keyword>
<comment type="caution">
    <text evidence="3">The sequence shown here is derived from an EMBL/GenBank/DDBJ whole genome shotgun (WGS) entry which is preliminary data.</text>
</comment>
<feature type="region of interest" description="Disordered" evidence="1">
    <location>
        <begin position="28"/>
        <end position="51"/>
    </location>
</feature>
<evidence type="ECO:0000256" key="1">
    <source>
        <dbReference type="SAM" id="MobiDB-lite"/>
    </source>
</evidence>